<dbReference type="PANTHER" id="PTHR42789:SF1">
    <property type="entry name" value="D-ISOMER SPECIFIC 2-HYDROXYACID DEHYDROGENASE FAMILY PROTEIN (AFU_ORTHOLOGUE AFUA_6G10090)"/>
    <property type="match status" value="1"/>
</dbReference>
<feature type="domain" description="D-isomer specific 2-hydroxyacid dehydrogenase catalytic" evidence="5">
    <location>
        <begin position="21"/>
        <end position="100"/>
    </location>
</feature>
<keyword evidence="2" id="KW-0028">Amino-acid biosynthesis</keyword>
<evidence type="ECO:0000256" key="2">
    <source>
        <dbReference type="ARBA" id="ARBA00022605"/>
    </source>
</evidence>
<feature type="domain" description="D-isomer specific 2-hydroxyacid dehydrogenase NAD-binding" evidence="6">
    <location>
        <begin position="120"/>
        <end position="186"/>
    </location>
</feature>
<dbReference type="SUPFAM" id="SSF51735">
    <property type="entry name" value="NAD(P)-binding Rossmann-fold domains"/>
    <property type="match status" value="1"/>
</dbReference>
<dbReference type="GO" id="GO:0016616">
    <property type="term" value="F:oxidoreductase activity, acting on the CH-OH group of donors, NAD or NADP as acceptor"/>
    <property type="evidence" value="ECO:0007669"/>
    <property type="project" value="InterPro"/>
</dbReference>
<accession>X0YW76</accession>
<dbReference type="InterPro" id="IPR029752">
    <property type="entry name" value="D-isomer_DH_CS1"/>
</dbReference>
<keyword evidence="3" id="KW-0560">Oxidoreductase</keyword>
<evidence type="ECO:0000313" key="7">
    <source>
        <dbReference type="EMBL" id="GAG40856.1"/>
    </source>
</evidence>
<dbReference type="PROSITE" id="PS00065">
    <property type="entry name" value="D_2_HYDROXYACID_DH_1"/>
    <property type="match status" value="1"/>
</dbReference>
<name>X0YW76_9ZZZZ</name>
<evidence type="ECO:0000256" key="1">
    <source>
        <dbReference type="ARBA" id="ARBA00005854"/>
    </source>
</evidence>
<evidence type="ECO:0000259" key="5">
    <source>
        <dbReference type="Pfam" id="PF00389"/>
    </source>
</evidence>
<proteinExistence type="inferred from homology"/>
<evidence type="ECO:0008006" key="8">
    <source>
        <dbReference type="Google" id="ProtNLM"/>
    </source>
</evidence>
<gene>
    <name evidence="7" type="ORF">S01H1_64172</name>
</gene>
<dbReference type="EMBL" id="BARS01042281">
    <property type="protein sequence ID" value="GAG40856.1"/>
    <property type="molecule type" value="Genomic_DNA"/>
</dbReference>
<evidence type="ECO:0000256" key="4">
    <source>
        <dbReference type="ARBA" id="ARBA00023027"/>
    </source>
</evidence>
<dbReference type="SUPFAM" id="SSF52283">
    <property type="entry name" value="Formate/glycerate dehydrogenase catalytic domain-like"/>
    <property type="match status" value="1"/>
</dbReference>
<dbReference type="AlphaFoldDB" id="X0YW76"/>
<keyword evidence="4" id="KW-0520">NAD</keyword>
<evidence type="ECO:0000259" key="6">
    <source>
        <dbReference type="Pfam" id="PF02826"/>
    </source>
</evidence>
<sequence>MSAKGIKRIRILCISPMEHLAEARQELEAIGDVDYHLYDHETLMNHIAPYHVLIPSLEVDIDRLVLDRAVSLKVIATPTTGTDHIDLAYAAQRGIRIVSLRDDHEFLKDIQSTAELAWLLMLALLRHLPKAVQSVKQGEWERSKFRGYEVYGKTLGILGYGRLGRMMSRFAHAFGMKVIACDPHKKIADR</sequence>
<dbReference type="Gene3D" id="3.40.50.720">
    <property type="entry name" value="NAD(P)-binding Rossmann-like Domain"/>
    <property type="match status" value="2"/>
</dbReference>
<organism evidence="7">
    <name type="scientific">marine sediment metagenome</name>
    <dbReference type="NCBI Taxonomy" id="412755"/>
    <lineage>
        <taxon>unclassified sequences</taxon>
        <taxon>metagenomes</taxon>
        <taxon>ecological metagenomes</taxon>
    </lineage>
</organism>
<comment type="similarity">
    <text evidence="1">Belongs to the D-isomer specific 2-hydroxyacid dehydrogenase family.</text>
</comment>
<evidence type="ECO:0000256" key="3">
    <source>
        <dbReference type="ARBA" id="ARBA00023002"/>
    </source>
</evidence>
<reference evidence="7" key="1">
    <citation type="journal article" date="2014" name="Front. Microbiol.">
        <title>High frequency of phylogenetically diverse reductive dehalogenase-homologous genes in deep subseafloor sedimentary metagenomes.</title>
        <authorList>
            <person name="Kawai M."/>
            <person name="Futagami T."/>
            <person name="Toyoda A."/>
            <person name="Takaki Y."/>
            <person name="Nishi S."/>
            <person name="Hori S."/>
            <person name="Arai W."/>
            <person name="Tsubouchi T."/>
            <person name="Morono Y."/>
            <person name="Uchiyama I."/>
            <person name="Ito T."/>
            <person name="Fujiyama A."/>
            <person name="Inagaki F."/>
            <person name="Takami H."/>
        </authorList>
    </citation>
    <scope>NUCLEOTIDE SEQUENCE</scope>
    <source>
        <strain evidence="7">Expedition CK06-06</strain>
    </source>
</reference>
<comment type="caution">
    <text evidence="7">The sequence shown here is derived from an EMBL/GenBank/DDBJ whole genome shotgun (WGS) entry which is preliminary data.</text>
</comment>
<feature type="non-terminal residue" evidence="7">
    <location>
        <position position="190"/>
    </location>
</feature>
<dbReference type="Pfam" id="PF02826">
    <property type="entry name" value="2-Hacid_dh_C"/>
    <property type="match status" value="1"/>
</dbReference>
<dbReference type="Pfam" id="PF00389">
    <property type="entry name" value="2-Hacid_dh"/>
    <property type="match status" value="1"/>
</dbReference>
<dbReference type="InterPro" id="IPR006140">
    <property type="entry name" value="D-isomer_DH_NAD-bd"/>
</dbReference>
<dbReference type="InterPro" id="IPR036291">
    <property type="entry name" value="NAD(P)-bd_dom_sf"/>
</dbReference>
<dbReference type="InterPro" id="IPR006139">
    <property type="entry name" value="D-isomer_2_OHA_DH_cat_dom"/>
</dbReference>
<protein>
    <recommendedName>
        <fullName evidence="8">D-isomer specific 2-hydroxyacid dehydrogenase NAD-binding domain-containing protein</fullName>
    </recommendedName>
</protein>
<dbReference type="GO" id="GO:0051287">
    <property type="term" value="F:NAD binding"/>
    <property type="evidence" value="ECO:0007669"/>
    <property type="project" value="InterPro"/>
</dbReference>
<dbReference type="InterPro" id="IPR050857">
    <property type="entry name" value="D-2-hydroxyacid_DH"/>
</dbReference>
<dbReference type="PANTHER" id="PTHR42789">
    <property type="entry name" value="D-ISOMER SPECIFIC 2-HYDROXYACID DEHYDROGENASE FAMILY PROTEIN (AFU_ORTHOLOGUE AFUA_6G10090)"/>
    <property type="match status" value="1"/>
</dbReference>
<dbReference type="GO" id="GO:0008652">
    <property type="term" value="P:amino acid biosynthetic process"/>
    <property type="evidence" value="ECO:0007669"/>
    <property type="project" value="UniProtKB-KW"/>
</dbReference>